<dbReference type="CDD" id="cd20716">
    <property type="entry name" value="cyt_P460_fam"/>
    <property type="match status" value="1"/>
</dbReference>
<feature type="domain" description="Cytochrome P460" evidence="1">
    <location>
        <begin position="72"/>
        <end position="165"/>
    </location>
</feature>
<dbReference type="Gene3D" id="3.50.70.20">
    <property type="entry name" value="Cytochrome P460"/>
    <property type="match status" value="1"/>
</dbReference>
<name>A0A284VM68_9EURY</name>
<proteinExistence type="predicted"/>
<keyword evidence="3" id="KW-1185">Reference proteome</keyword>
<dbReference type="Pfam" id="PF16694">
    <property type="entry name" value="Cytochrome_P460"/>
    <property type="match status" value="1"/>
</dbReference>
<dbReference type="InterPro" id="IPR038142">
    <property type="entry name" value="Cytochrome_P460_sp"/>
</dbReference>
<dbReference type="InterPro" id="IPR032033">
    <property type="entry name" value="Cytochrome_P460"/>
</dbReference>
<dbReference type="EMBL" id="FZMP01000084">
    <property type="protein sequence ID" value="SNQ60309.1"/>
    <property type="molecule type" value="Genomic_DNA"/>
</dbReference>
<dbReference type="PROSITE" id="PS51257">
    <property type="entry name" value="PROKAR_LIPOPROTEIN"/>
    <property type="match status" value="1"/>
</dbReference>
<dbReference type="AlphaFoldDB" id="A0A284VM68"/>
<dbReference type="RefSeq" id="WP_096204614.1">
    <property type="nucleotide sequence ID" value="NZ_FZMP01000084.1"/>
</dbReference>
<dbReference type="Proteomes" id="UP000218615">
    <property type="component" value="Unassembled WGS sequence"/>
</dbReference>
<gene>
    <name evidence="2" type="ORF">MNV_1740054</name>
</gene>
<reference evidence="3" key="1">
    <citation type="submission" date="2017-06" db="EMBL/GenBank/DDBJ databases">
        <authorList>
            <person name="Cremers G."/>
        </authorList>
    </citation>
    <scope>NUCLEOTIDE SEQUENCE [LARGE SCALE GENOMIC DNA]</scope>
</reference>
<evidence type="ECO:0000259" key="1">
    <source>
        <dbReference type="Pfam" id="PF16694"/>
    </source>
</evidence>
<evidence type="ECO:0000313" key="2">
    <source>
        <dbReference type="EMBL" id="SNQ60309.1"/>
    </source>
</evidence>
<organism evidence="2 3">
    <name type="scientific">Candidatus Methanoperedens nitratireducens</name>
    <dbReference type="NCBI Taxonomy" id="1392998"/>
    <lineage>
        <taxon>Archaea</taxon>
        <taxon>Methanobacteriati</taxon>
        <taxon>Methanobacteriota</taxon>
        <taxon>Stenosarchaea group</taxon>
        <taxon>Methanomicrobia</taxon>
        <taxon>Methanosarcinales</taxon>
        <taxon>ANME-2 cluster</taxon>
        <taxon>Candidatus Methanoperedentaceae</taxon>
        <taxon>Candidatus Methanoperedens</taxon>
    </lineage>
</organism>
<dbReference type="OrthoDB" id="139306at2157"/>
<accession>A0A284VM68</accession>
<sequence>MVKIKNVVYTILAIFLVSVLLGCVGQREAGLEPRAEGKALYDYITAGNNYKNWNKWPGLGEFYPRSPGSAHSDLLTTYVSGNAFSAIQGKKGTLPEESIVVKENYDSNRTLMALTVMYKEKGYDPLNNDWFWAKYGPDGTVQAEGRVEDCINCHGQRKDNDYIFSSPLK</sequence>
<protein>
    <recommendedName>
        <fullName evidence="1">Cytochrome P460 domain-containing protein</fullName>
    </recommendedName>
</protein>
<evidence type="ECO:0000313" key="3">
    <source>
        <dbReference type="Proteomes" id="UP000218615"/>
    </source>
</evidence>